<comment type="caution">
    <text evidence="3">The sequence shown here is derived from an EMBL/GenBank/DDBJ whole genome shotgun (WGS) entry which is preliminary data.</text>
</comment>
<dbReference type="RefSeq" id="WP_278018516.1">
    <property type="nucleotide sequence ID" value="NZ_JARRRY010000018.1"/>
</dbReference>
<evidence type="ECO:0000256" key="2">
    <source>
        <dbReference type="SAM" id="Phobius"/>
    </source>
</evidence>
<evidence type="ECO:0000313" key="3">
    <source>
        <dbReference type="EMBL" id="MDG5753669.1"/>
    </source>
</evidence>
<organism evidence="3 4">
    <name type="scientific">Ectobacillus antri</name>
    <dbReference type="NCBI Taxonomy" id="2486280"/>
    <lineage>
        <taxon>Bacteria</taxon>
        <taxon>Bacillati</taxon>
        <taxon>Bacillota</taxon>
        <taxon>Bacilli</taxon>
        <taxon>Bacillales</taxon>
        <taxon>Bacillaceae</taxon>
        <taxon>Ectobacillus</taxon>
    </lineage>
</organism>
<feature type="transmembrane region" description="Helical" evidence="2">
    <location>
        <begin position="120"/>
        <end position="141"/>
    </location>
</feature>
<protein>
    <submittedName>
        <fullName evidence="3">Uncharacterized protein</fullName>
    </submittedName>
</protein>
<keyword evidence="2" id="KW-1133">Transmembrane helix</keyword>
<evidence type="ECO:0000313" key="4">
    <source>
        <dbReference type="Proteomes" id="UP001218246"/>
    </source>
</evidence>
<dbReference type="EMBL" id="JARULN010000004">
    <property type="protein sequence ID" value="MDG5753669.1"/>
    <property type="molecule type" value="Genomic_DNA"/>
</dbReference>
<feature type="transmembrane region" description="Helical" evidence="2">
    <location>
        <begin position="6"/>
        <end position="29"/>
    </location>
</feature>
<keyword evidence="2" id="KW-0472">Membrane</keyword>
<dbReference type="Proteomes" id="UP001218246">
    <property type="component" value="Unassembled WGS sequence"/>
</dbReference>
<name>A0ABT6H374_9BACI</name>
<accession>A0ABT6H374</accession>
<keyword evidence="1" id="KW-0175">Coiled coil</keyword>
<gene>
    <name evidence="3" type="ORF">P6P90_06740</name>
</gene>
<feature type="coiled-coil region" evidence="1">
    <location>
        <begin position="76"/>
        <end position="103"/>
    </location>
</feature>
<reference evidence="3 4" key="1">
    <citation type="submission" date="2023-04" db="EMBL/GenBank/DDBJ databases">
        <title>Ectobacillus antri isolated from activated sludge.</title>
        <authorList>
            <person name="Yan P."/>
            <person name="Liu X."/>
        </authorList>
    </citation>
    <scope>NUCLEOTIDE SEQUENCE [LARGE SCALE GENOMIC DNA]</scope>
    <source>
        <strain evidence="3 4">C18H</strain>
    </source>
</reference>
<sequence length="142" mass="16402">MNYGISGIPILSIVIVVSLFSVLLGYLLFAFKKEKEEIDGQIKRKSERLTHLQVEKKKLGDMSLLVESINASGGNTQKLDNRLVEIEEEAERLQADIKCLKEEWTGKGKMQNRLEQFTKWGFRGVFCVFFLVTVWRLFILFV</sequence>
<keyword evidence="4" id="KW-1185">Reference proteome</keyword>
<proteinExistence type="predicted"/>
<evidence type="ECO:0000256" key="1">
    <source>
        <dbReference type="SAM" id="Coils"/>
    </source>
</evidence>
<keyword evidence="2" id="KW-0812">Transmembrane</keyword>